<reference evidence="2" key="2">
    <citation type="submission" date="2023-05" db="EMBL/GenBank/DDBJ databases">
        <authorList>
            <person name="Schelkunov M.I."/>
        </authorList>
    </citation>
    <scope>NUCLEOTIDE SEQUENCE</scope>
    <source>
        <strain evidence="2">Hsosn_3</strain>
        <tissue evidence="2">Leaf</tissue>
    </source>
</reference>
<evidence type="ECO:0000256" key="1">
    <source>
        <dbReference type="SAM" id="MobiDB-lite"/>
    </source>
</evidence>
<evidence type="ECO:0000313" key="2">
    <source>
        <dbReference type="EMBL" id="KAK1354789.1"/>
    </source>
</evidence>
<dbReference type="PANTHER" id="PTHR33018:SF34">
    <property type="entry name" value="OS02G0472350 PROTEIN"/>
    <property type="match status" value="1"/>
</dbReference>
<sequence>MDESTNSSQNQTKKRTRGPTVCKKLKEQTANKDVEKTIELNEYGRPKPGKWKSQFTTYIGVIGRQRVDINTESWKVVNQGLKNTIWQDIKGEWNIKDDEHKKRIMKRVGKLWKDFKSRMVDKLFEGEDPCEKYDYIKKEQWEKFRKAKETPEFKEIHHFKQIGMPLPNNFGIELSTPPRELIRSSCHSVDPNAPDPLLDLQDPIVPEKTKVHHKHKKVDSKGSTTHTQKHEGQVNGDAELQNLSENCKYLHDVMMLPTKSNITSVVKDSEVFKCNLVEGQPISVSRDDIAEFLRMSCLNMPILQIFMM</sequence>
<dbReference type="Proteomes" id="UP001237642">
    <property type="component" value="Unassembled WGS sequence"/>
</dbReference>
<protein>
    <submittedName>
        <fullName evidence="2">Uncharacterized protein</fullName>
    </submittedName>
</protein>
<reference evidence="2" key="1">
    <citation type="submission" date="2023-02" db="EMBL/GenBank/DDBJ databases">
        <title>Genome of toxic invasive species Heracleum sosnowskyi carries increased number of genes despite the absence of recent whole-genome duplications.</title>
        <authorList>
            <person name="Schelkunov M."/>
            <person name="Shtratnikova V."/>
            <person name="Makarenko M."/>
            <person name="Klepikova A."/>
            <person name="Omelchenko D."/>
            <person name="Novikova G."/>
            <person name="Obukhova E."/>
            <person name="Bogdanov V."/>
            <person name="Penin A."/>
            <person name="Logacheva M."/>
        </authorList>
    </citation>
    <scope>NUCLEOTIDE SEQUENCE</scope>
    <source>
        <strain evidence="2">Hsosn_3</strain>
        <tissue evidence="2">Leaf</tissue>
    </source>
</reference>
<name>A0AAD8GUK7_9APIA</name>
<dbReference type="EMBL" id="JAUIZM010000011">
    <property type="protein sequence ID" value="KAK1354789.1"/>
    <property type="molecule type" value="Genomic_DNA"/>
</dbReference>
<gene>
    <name evidence="2" type="ORF">POM88_048045</name>
</gene>
<feature type="region of interest" description="Disordered" evidence="1">
    <location>
        <begin position="1"/>
        <end position="28"/>
    </location>
</feature>
<proteinExistence type="predicted"/>
<accession>A0AAD8GUK7</accession>
<feature type="compositionally biased region" description="Polar residues" evidence="1">
    <location>
        <begin position="1"/>
        <end position="11"/>
    </location>
</feature>
<keyword evidence="3" id="KW-1185">Reference proteome</keyword>
<comment type="caution">
    <text evidence="2">The sequence shown here is derived from an EMBL/GenBank/DDBJ whole genome shotgun (WGS) entry which is preliminary data.</text>
</comment>
<organism evidence="2 3">
    <name type="scientific">Heracleum sosnowskyi</name>
    <dbReference type="NCBI Taxonomy" id="360622"/>
    <lineage>
        <taxon>Eukaryota</taxon>
        <taxon>Viridiplantae</taxon>
        <taxon>Streptophyta</taxon>
        <taxon>Embryophyta</taxon>
        <taxon>Tracheophyta</taxon>
        <taxon>Spermatophyta</taxon>
        <taxon>Magnoliopsida</taxon>
        <taxon>eudicotyledons</taxon>
        <taxon>Gunneridae</taxon>
        <taxon>Pentapetalae</taxon>
        <taxon>asterids</taxon>
        <taxon>campanulids</taxon>
        <taxon>Apiales</taxon>
        <taxon>Apiaceae</taxon>
        <taxon>Apioideae</taxon>
        <taxon>apioid superclade</taxon>
        <taxon>Tordylieae</taxon>
        <taxon>Tordyliinae</taxon>
        <taxon>Heracleum</taxon>
    </lineage>
</organism>
<feature type="region of interest" description="Disordered" evidence="1">
    <location>
        <begin position="210"/>
        <end position="234"/>
    </location>
</feature>
<dbReference type="PANTHER" id="PTHR33018">
    <property type="entry name" value="OS10G0338966 PROTEIN-RELATED"/>
    <property type="match status" value="1"/>
</dbReference>
<evidence type="ECO:0000313" key="3">
    <source>
        <dbReference type="Proteomes" id="UP001237642"/>
    </source>
</evidence>
<dbReference type="AlphaFoldDB" id="A0AAD8GUK7"/>